<gene>
    <name evidence="11" type="ORF">I308_104236</name>
</gene>
<feature type="transmembrane region" description="Helical" evidence="8">
    <location>
        <begin position="484"/>
        <end position="505"/>
    </location>
</feature>
<reference evidence="11 12" key="2">
    <citation type="submission" date="2024-01" db="EMBL/GenBank/DDBJ databases">
        <title>Comparative genomics of Cryptococcus and Kwoniella reveals pathogenesis evolution and contrasting modes of karyotype evolution via chromosome fusion or intercentromeric recombination.</title>
        <authorList>
            <person name="Coelho M.A."/>
            <person name="David-Palma M."/>
            <person name="Shea T."/>
            <person name="Bowers K."/>
            <person name="Mcginley-Smith S."/>
            <person name="Mohammad A.W."/>
            <person name="Gnirke A."/>
            <person name="Yurkov A.M."/>
            <person name="Nowrousian M."/>
            <person name="Sun S."/>
            <person name="Cuomo C.A."/>
            <person name="Heitman J."/>
        </authorList>
    </citation>
    <scope>NUCLEOTIDE SEQUENCE [LARGE SCALE GENOMIC DNA]</scope>
    <source>
        <strain evidence="11 12">IND107</strain>
    </source>
</reference>
<evidence type="ECO:0000259" key="10">
    <source>
        <dbReference type="Pfam" id="PF08407"/>
    </source>
</evidence>
<feature type="transmembrane region" description="Helical" evidence="8">
    <location>
        <begin position="459"/>
        <end position="478"/>
    </location>
</feature>
<feature type="compositionally biased region" description="Basic and acidic residues" evidence="9">
    <location>
        <begin position="1"/>
        <end position="11"/>
    </location>
</feature>
<comment type="catalytic activity">
    <reaction evidence="7 8">
        <text>[(1-&gt;4)-N-acetyl-beta-D-glucosaminyl](n) + UDP-N-acetyl-alpha-D-glucosamine = [(1-&gt;4)-N-acetyl-beta-D-glucosaminyl](n+1) + UDP + H(+)</text>
        <dbReference type="Rhea" id="RHEA:16637"/>
        <dbReference type="Rhea" id="RHEA-COMP:9593"/>
        <dbReference type="Rhea" id="RHEA-COMP:9595"/>
        <dbReference type="ChEBI" id="CHEBI:15378"/>
        <dbReference type="ChEBI" id="CHEBI:17029"/>
        <dbReference type="ChEBI" id="CHEBI:57705"/>
        <dbReference type="ChEBI" id="CHEBI:58223"/>
        <dbReference type="EC" id="2.4.1.16"/>
    </reaction>
</comment>
<feature type="transmembrane region" description="Helical" evidence="8">
    <location>
        <begin position="713"/>
        <end position="736"/>
    </location>
</feature>
<dbReference type="GeneID" id="91991092"/>
<keyword evidence="8" id="KW-1003">Cell membrane</keyword>
<keyword evidence="2 8" id="KW-0812">Transmembrane</keyword>
<evidence type="ECO:0000256" key="5">
    <source>
        <dbReference type="ARBA" id="ARBA00023316"/>
    </source>
</evidence>
<proteinExistence type="inferred from homology"/>
<dbReference type="InterPro" id="IPR004835">
    <property type="entry name" value="Chitin_synth"/>
</dbReference>
<keyword evidence="12" id="KW-1185">Reference proteome</keyword>
<feature type="compositionally biased region" description="Low complexity" evidence="9">
    <location>
        <begin position="13"/>
        <end position="29"/>
    </location>
</feature>
<keyword evidence="8" id="KW-0328">Glycosyltransferase</keyword>
<evidence type="ECO:0000256" key="3">
    <source>
        <dbReference type="ARBA" id="ARBA00022989"/>
    </source>
</evidence>
<feature type="compositionally biased region" description="Polar residues" evidence="9">
    <location>
        <begin position="36"/>
        <end position="46"/>
    </location>
</feature>
<dbReference type="Pfam" id="PF01644">
    <property type="entry name" value="Chitin_synth_1"/>
    <property type="match status" value="1"/>
</dbReference>
<dbReference type="EMBL" id="ATAM02000007">
    <property type="protein sequence ID" value="KAL0247201.1"/>
    <property type="molecule type" value="Genomic_DNA"/>
</dbReference>
<feature type="compositionally biased region" description="Polar residues" evidence="9">
    <location>
        <begin position="53"/>
        <end position="78"/>
    </location>
</feature>
<keyword evidence="4 8" id="KW-0472">Membrane</keyword>
<evidence type="ECO:0000313" key="12">
    <source>
        <dbReference type="Proteomes" id="UP000054399"/>
    </source>
</evidence>
<evidence type="ECO:0000256" key="9">
    <source>
        <dbReference type="SAM" id="MobiDB-lite"/>
    </source>
</evidence>
<evidence type="ECO:0000256" key="1">
    <source>
        <dbReference type="ARBA" id="ARBA00004141"/>
    </source>
</evidence>
<sequence length="782" mass="88076">MAYHGSRDSNRRQPQSNYPSNYSNPSQYSIPDSVYSGHSTRVQQIPSPGGYHQQPSPTTRAINPTYYQPQPTASSMTSHDMLYGRPSPSPNQYGTAPGDVFRGPGPTIAPSHQTPYKPYPDQSYSFRTDYSDENKPFASTTHLVSPQKEWDIGSVVPVTTMPTTNHLPYQPYRAYPPQPSPSPTTPRGGTSHWHAMRKQLLERRVIKQIPLHNGNLVMDVPVPKGAIPSTKGLGVIDGEMDSMRYSAATCDPDDFMRSKFSLRQYLYGRKTELFNSELLLRTLNAVIKNIAHLTTRTRSKTWGPDSWKKVVVCIVADGRKVIDPRVLKGVMKDHVVDKETQAHIFEYTSQVVVSQTGEVGFGSTPIQLLFCLKEYEAVANHADGTGPLAAYFRGELMNQPGATATIFDRNKFLAEDRILAFEIVVKKNARWRLHYVKAAKAGTDVPATVPEFISQRRRWLNGSIFAATYAMVCFWRIWTSGHDLVNLLFNWLSVSSFYLAFFFLISSSISGTSDPFNGAGDEIFQVFNKVYIALIFVVLVCSLGNRPQGSNFMYTFCIFMFAVCQGWIDVSALFDNKTFVQLALSLMATYGLYLISSLLYFEPWHMLTSFVQYLLLLPSYVNILLIYAMCNLHDVSWGTKGDNGSSKDLGAAKKVEKDGKEMAEVALPTKQEDVEALWQQARQELRVPVKEKVEKRSSETKRADEDRNFRTNVVLLFLGSNMLIILLFTSSTFTNWVNSHFVYATSSTFNPYLTVIFYAVLALSALRFTGCVLYLAFRMFGY</sequence>
<evidence type="ECO:0000256" key="6">
    <source>
        <dbReference type="ARBA" id="ARBA00024009"/>
    </source>
</evidence>
<evidence type="ECO:0000256" key="4">
    <source>
        <dbReference type="ARBA" id="ARBA00023136"/>
    </source>
</evidence>
<reference evidence="12" key="1">
    <citation type="submission" date="2015-01" db="EMBL/GenBank/DDBJ databases">
        <title>The Genome Sequence of Cryptococcus gattii MMRL2647.</title>
        <authorList>
            <consortium name="The Broad Institute Genomics Platform"/>
            <person name="Cuomo C."/>
            <person name="Litvintseva A."/>
            <person name="Chen Y."/>
            <person name="Heitman J."/>
            <person name="Sun S."/>
            <person name="Springer D."/>
            <person name="Dromer F."/>
            <person name="Young S."/>
            <person name="Zeng Q."/>
            <person name="Gargeya S."/>
            <person name="Abouelleil A."/>
            <person name="Alvarado L."/>
            <person name="Chapman S.B."/>
            <person name="Gainer-Dewar J."/>
            <person name="Goldberg J."/>
            <person name="Griggs A."/>
            <person name="Gujja S."/>
            <person name="Hansen M."/>
            <person name="Howarth C."/>
            <person name="Imamovic A."/>
            <person name="Larimer J."/>
            <person name="Murphy C."/>
            <person name="Naylor J."/>
            <person name="Pearson M."/>
            <person name="Priest M."/>
            <person name="Roberts A."/>
            <person name="Saif S."/>
            <person name="Shea T."/>
            <person name="Sykes S."/>
            <person name="Wortman J."/>
            <person name="Nusbaum C."/>
            <person name="Birren B."/>
        </authorList>
    </citation>
    <scope>NUCLEOTIDE SEQUENCE [LARGE SCALE GENOMIC DNA]</scope>
    <source>
        <strain evidence="12">IND107</strain>
    </source>
</reference>
<dbReference type="RefSeq" id="XP_066613162.1">
    <property type="nucleotide sequence ID" value="XM_066758714.1"/>
</dbReference>
<keyword evidence="3 8" id="KW-1133">Transmembrane helix</keyword>
<dbReference type="Proteomes" id="UP000054399">
    <property type="component" value="Unassembled WGS sequence"/>
</dbReference>
<feature type="transmembrane region" description="Helical" evidence="8">
    <location>
        <begin position="756"/>
        <end position="777"/>
    </location>
</feature>
<evidence type="ECO:0000256" key="2">
    <source>
        <dbReference type="ARBA" id="ARBA00022692"/>
    </source>
</evidence>
<keyword evidence="8" id="KW-0808">Transferase</keyword>
<evidence type="ECO:0000256" key="8">
    <source>
        <dbReference type="RuleBase" id="RU366040"/>
    </source>
</evidence>
<feature type="transmembrane region" description="Helical" evidence="8">
    <location>
        <begin position="551"/>
        <end position="570"/>
    </location>
</feature>
<evidence type="ECO:0000313" key="11">
    <source>
        <dbReference type="EMBL" id="KAL0247201.1"/>
    </source>
</evidence>
<dbReference type="EC" id="2.4.1.16" evidence="8"/>
<feature type="domain" description="Chitin synthase N-terminal" evidence="10">
    <location>
        <begin position="205"/>
        <end position="272"/>
    </location>
</feature>
<dbReference type="InterPro" id="IPR013616">
    <property type="entry name" value="Chitin_synth_N"/>
</dbReference>
<dbReference type="PANTHER" id="PTHR22914">
    <property type="entry name" value="CHITIN SYNTHASE"/>
    <property type="match status" value="1"/>
</dbReference>
<keyword evidence="5 8" id="KW-0961">Cell wall biogenesis/degradation</keyword>
<feature type="transmembrane region" description="Helical" evidence="8">
    <location>
        <begin position="526"/>
        <end position="545"/>
    </location>
</feature>
<protein>
    <recommendedName>
        <fullName evidence="8">Chitin synthase</fullName>
        <ecNumber evidence="8">2.4.1.16</ecNumber>
    </recommendedName>
</protein>
<feature type="transmembrane region" description="Helical" evidence="8">
    <location>
        <begin position="582"/>
        <end position="601"/>
    </location>
</feature>
<dbReference type="PANTHER" id="PTHR22914:SF44">
    <property type="entry name" value="CHITIN SYNTHASE 2"/>
    <property type="match status" value="1"/>
</dbReference>
<comment type="subcellular location">
    <subcellularLocation>
        <location evidence="8">Cell membrane</location>
        <topology evidence="8">Multi-pass membrane protein</topology>
    </subcellularLocation>
    <subcellularLocation>
        <location evidence="1">Membrane</location>
        <topology evidence="1">Multi-pass membrane protein</topology>
    </subcellularLocation>
</comment>
<name>A0ABR3BPT9_9TREE</name>
<dbReference type="Pfam" id="PF08407">
    <property type="entry name" value="Chitin_synth_1N"/>
    <property type="match status" value="1"/>
</dbReference>
<accession>A0ABR3BPT9</accession>
<comment type="similarity">
    <text evidence="8">Belongs to the chitin synthase family.</text>
</comment>
<feature type="region of interest" description="Disordered" evidence="9">
    <location>
        <begin position="1"/>
        <end position="88"/>
    </location>
</feature>
<comment type="caution">
    <text evidence="11">The sequence shown here is derived from an EMBL/GenBank/DDBJ whole genome shotgun (WGS) entry which is preliminary data.</text>
</comment>
<evidence type="ECO:0000256" key="7">
    <source>
        <dbReference type="ARBA" id="ARBA00048014"/>
    </source>
</evidence>
<comment type="function">
    <text evidence="6 8">Polymerizes chitin, a structural polymer of the cell wall and septum, by transferring the sugar moiety of UDP-GlcNAc to the non-reducing end of the growing chitin polymer.</text>
</comment>
<organism evidence="11 12">
    <name type="scientific">Cryptococcus tetragattii IND107</name>
    <dbReference type="NCBI Taxonomy" id="1296105"/>
    <lineage>
        <taxon>Eukaryota</taxon>
        <taxon>Fungi</taxon>
        <taxon>Dikarya</taxon>
        <taxon>Basidiomycota</taxon>
        <taxon>Agaricomycotina</taxon>
        <taxon>Tremellomycetes</taxon>
        <taxon>Tremellales</taxon>
        <taxon>Cryptococcaceae</taxon>
        <taxon>Cryptococcus</taxon>
        <taxon>Cryptococcus gattii species complex</taxon>
    </lineage>
</organism>